<evidence type="ECO:0000259" key="6">
    <source>
        <dbReference type="PROSITE" id="PS51296"/>
    </source>
</evidence>
<dbReference type="PANTHER" id="PTHR21266:SF60">
    <property type="entry name" value="3-KETOSTEROID-9-ALPHA-MONOOXYGENASE, OXYGENASE COMPONENT"/>
    <property type="match status" value="1"/>
</dbReference>
<feature type="domain" description="Rieske" evidence="6">
    <location>
        <begin position="59"/>
        <end position="149"/>
    </location>
</feature>
<keyword evidence="8" id="KW-1185">Reference proteome</keyword>
<evidence type="ECO:0000256" key="5">
    <source>
        <dbReference type="ARBA" id="ARBA00023014"/>
    </source>
</evidence>
<evidence type="ECO:0000256" key="1">
    <source>
        <dbReference type="ARBA" id="ARBA00022714"/>
    </source>
</evidence>
<organism evidence="7 8">
    <name type="scientific">Kribbella flavida (strain DSM 17836 / JCM 10339 / NBRC 14399)</name>
    <dbReference type="NCBI Taxonomy" id="479435"/>
    <lineage>
        <taxon>Bacteria</taxon>
        <taxon>Bacillati</taxon>
        <taxon>Actinomycetota</taxon>
        <taxon>Actinomycetes</taxon>
        <taxon>Propionibacteriales</taxon>
        <taxon>Kribbellaceae</taxon>
        <taxon>Kribbella</taxon>
    </lineage>
</organism>
<dbReference type="InterPro" id="IPR050584">
    <property type="entry name" value="Cholesterol_7-desaturase"/>
</dbReference>
<proteinExistence type="predicted"/>
<keyword evidence="5" id="KW-0411">Iron-sulfur</keyword>
<evidence type="ECO:0000256" key="3">
    <source>
        <dbReference type="ARBA" id="ARBA00023002"/>
    </source>
</evidence>
<dbReference type="GO" id="GO:0016705">
    <property type="term" value="F:oxidoreductase activity, acting on paired donors, with incorporation or reduction of molecular oxygen"/>
    <property type="evidence" value="ECO:0007669"/>
    <property type="project" value="UniProtKB-ARBA"/>
</dbReference>
<dbReference type="STRING" id="479435.Kfla_3857"/>
<dbReference type="EMBL" id="CP001736">
    <property type="protein sequence ID" value="ADB32910.1"/>
    <property type="molecule type" value="Genomic_DNA"/>
</dbReference>
<dbReference type="InterPro" id="IPR017941">
    <property type="entry name" value="Rieske_2Fe-2S"/>
</dbReference>
<keyword evidence="2" id="KW-0479">Metal-binding</keyword>
<dbReference type="RefSeq" id="WP_012921466.1">
    <property type="nucleotide sequence ID" value="NC_013729.1"/>
</dbReference>
<keyword evidence="1" id="KW-0001">2Fe-2S</keyword>
<evidence type="ECO:0000256" key="4">
    <source>
        <dbReference type="ARBA" id="ARBA00023004"/>
    </source>
</evidence>
<evidence type="ECO:0000313" key="7">
    <source>
        <dbReference type="EMBL" id="ADB32910.1"/>
    </source>
</evidence>
<keyword evidence="4" id="KW-0408">Iron</keyword>
<protein>
    <submittedName>
        <fullName evidence="7">Rieske (2Fe-2S) domain protein</fullName>
    </submittedName>
</protein>
<dbReference type="OrthoDB" id="9807580at2"/>
<gene>
    <name evidence="7" type="ordered locus">Kfla_3857</name>
</gene>
<dbReference type="GO" id="GO:0051537">
    <property type="term" value="F:2 iron, 2 sulfur cluster binding"/>
    <property type="evidence" value="ECO:0007669"/>
    <property type="project" value="UniProtKB-KW"/>
</dbReference>
<dbReference type="PANTHER" id="PTHR21266">
    <property type="entry name" value="IRON-SULFUR DOMAIN CONTAINING PROTEIN"/>
    <property type="match status" value="1"/>
</dbReference>
<dbReference type="Gene3D" id="2.102.10.10">
    <property type="entry name" value="Rieske [2Fe-2S] iron-sulphur domain"/>
    <property type="match status" value="1"/>
</dbReference>
<dbReference type="KEGG" id="kfl:Kfla_3857"/>
<keyword evidence="3" id="KW-0560">Oxidoreductase</keyword>
<dbReference type="GO" id="GO:0004497">
    <property type="term" value="F:monooxygenase activity"/>
    <property type="evidence" value="ECO:0007669"/>
    <property type="project" value="UniProtKB-ARBA"/>
</dbReference>
<accession>D2PPY6</accession>
<name>D2PPY6_KRIFD</name>
<dbReference type="Pfam" id="PF00355">
    <property type="entry name" value="Rieske"/>
    <property type="match status" value="1"/>
</dbReference>
<dbReference type="Pfam" id="PF19299">
    <property type="entry name" value="DUF5914"/>
    <property type="match status" value="1"/>
</dbReference>
<dbReference type="HOGENOM" id="CLU_831113_0_0_11"/>
<reference evidence="8" key="1">
    <citation type="submission" date="2009-09" db="EMBL/GenBank/DDBJ databases">
        <title>The complete genome of Kribbella flavida DSM 17836.</title>
        <authorList>
            <consortium name="US DOE Joint Genome Institute (JGI-PGF)"/>
            <person name="Lucas S."/>
            <person name="Copeland A."/>
            <person name="Lapidus A."/>
            <person name="Glavina del Rio T."/>
            <person name="Dalin E."/>
            <person name="Tice H."/>
            <person name="Bruce D."/>
            <person name="Goodwin L."/>
            <person name="Pitluck S."/>
            <person name="Kyrpides N."/>
            <person name="Mavromatis K."/>
            <person name="Ivanova N."/>
            <person name="Saunders E."/>
            <person name="Brettin T."/>
            <person name="Detter J.C."/>
            <person name="Han C."/>
            <person name="Larimer F."/>
            <person name="Land M."/>
            <person name="Hauser L."/>
            <person name="Markowitz V."/>
            <person name="Cheng J.-F."/>
            <person name="Hugenholtz P."/>
            <person name="Woyke T."/>
            <person name="Wu D."/>
            <person name="Pukall R."/>
            <person name="Klenk H.-P."/>
            <person name="Eisen J.A."/>
        </authorList>
    </citation>
    <scope>NUCLEOTIDE SEQUENCE [LARGE SCALE GENOMIC DNA]</scope>
    <source>
        <strain evidence="8">DSM 17836 / JCM 10339 / NBRC 14399</strain>
    </source>
</reference>
<evidence type="ECO:0000256" key="2">
    <source>
        <dbReference type="ARBA" id="ARBA00022723"/>
    </source>
</evidence>
<dbReference type="PROSITE" id="PS51296">
    <property type="entry name" value="RIESKE"/>
    <property type="match status" value="1"/>
</dbReference>
<sequence length="341" mass="37116">MGRTHEVSTAIGRRWPDRWPLQWLPRQPWARQQPTYRDASPALIEAAVKRASVRPSGNWFVFAASRDVGTKTPFGAEVGGTELVAWRCPDGTLRVGPGACPHLGAPLALGKVECGRVVCRWHGLSVGDDDDRTGWLAYPSHDDGVLCWVRLDRVGGEEPTDLPLVPERPAGACLDAVATMSGQCEPIDIVANRLDPWHGAWFHPYSFSDLRVRELPQGGDDAGDDKFVVDVTFRLGGPIGVPVRAEFTCPGPRTVVMRIAEGEGAGSVVETHATPLGPGPDGRPRTAVIEATVAASDRPGFAVARHAAPALRPAMRWAAGRLWRDDLAYAERRYHLRTRGR</sequence>
<dbReference type="Proteomes" id="UP000007967">
    <property type="component" value="Chromosome"/>
</dbReference>
<dbReference type="eggNOG" id="COG4638">
    <property type="taxonomic scope" value="Bacteria"/>
</dbReference>
<reference evidence="7 8" key="2">
    <citation type="journal article" date="2010" name="Stand. Genomic Sci.">
        <title>Complete genome sequence of Kribbella flavida type strain (IFO 14399).</title>
        <authorList>
            <person name="Pukall R."/>
            <person name="Lapidus A."/>
            <person name="Glavina Del Rio T."/>
            <person name="Copeland A."/>
            <person name="Tice H."/>
            <person name="Cheng J.-F."/>
            <person name="Lucas S."/>
            <person name="Chen F."/>
            <person name="Nolan M."/>
            <person name="LaButti K."/>
            <person name="Pati A."/>
            <person name="Ivanova N."/>
            <person name="Mavrommatis K."/>
            <person name="Mikhailova N."/>
            <person name="Pitluck S."/>
            <person name="Bruce D."/>
            <person name="Goodwin L."/>
            <person name="Land M."/>
            <person name="Hauser L."/>
            <person name="Chang Y.-J."/>
            <person name="Jeffries C.D."/>
            <person name="Chen A."/>
            <person name="Palaniappan K."/>
            <person name="Chain P."/>
            <person name="Rohde M."/>
            <person name="Goeker M."/>
            <person name="Bristow J."/>
            <person name="Eisen J.A."/>
            <person name="Markowitz V."/>
            <person name="Hugenholtz P."/>
            <person name="Kyrpides N.C."/>
            <person name="Klenk H.-P."/>
            <person name="Brettin T."/>
        </authorList>
    </citation>
    <scope>NUCLEOTIDE SEQUENCE [LARGE SCALE GENOMIC DNA]</scope>
    <source>
        <strain evidence="8">DSM 17836 / JCM 10339 / NBRC 14399</strain>
    </source>
</reference>
<dbReference type="GO" id="GO:0046872">
    <property type="term" value="F:metal ion binding"/>
    <property type="evidence" value="ECO:0007669"/>
    <property type="project" value="UniProtKB-KW"/>
</dbReference>
<dbReference type="InterPro" id="IPR036922">
    <property type="entry name" value="Rieske_2Fe-2S_sf"/>
</dbReference>
<dbReference type="InterPro" id="IPR045612">
    <property type="entry name" value="DUF5914"/>
</dbReference>
<evidence type="ECO:0000313" key="8">
    <source>
        <dbReference type="Proteomes" id="UP000007967"/>
    </source>
</evidence>
<dbReference type="AlphaFoldDB" id="D2PPY6"/>
<dbReference type="SUPFAM" id="SSF50022">
    <property type="entry name" value="ISP domain"/>
    <property type="match status" value="1"/>
</dbReference>